<organism evidence="1">
    <name type="scientific">bioreactor metagenome</name>
    <dbReference type="NCBI Taxonomy" id="1076179"/>
    <lineage>
        <taxon>unclassified sequences</taxon>
        <taxon>metagenomes</taxon>
        <taxon>ecological metagenomes</taxon>
    </lineage>
</organism>
<accession>A0A645EGC1</accession>
<comment type="caution">
    <text evidence="1">The sequence shown here is derived from an EMBL/GenBank/DDBJ whole genome shotgun (WGS) entry which is preliminary data.</text>
</comment>
<evidence type="ECO:0000313" key="1">
    <source>
        <dbReference type="EMBL" id="MPM99813.1"/>
    </source>
</evidence>
<name>A0A645EGC1_9ZZZZ</name>
<dbReference type="AlphaFoldDB" id="A0A645EGC1"/>
<reference evidence="1" key="1">
    <citation type="submission" date="2019-08" db="EMBL/GenBank/DDBJ databases">
        <authorList>
            <person name="Kucharzyk K."/>
            <person name="Murdoch R.W."/>
            <person name="Higgins S."/>
            <person name="Loffler F."/>
        </authorList>
    </citation>
    <scope>NUCLEOTIDE SEQUENCE</scope>
</reference>
<dbReference type="EMBL" id="VSSQ01045886">
    <property type="protein sequence ID" value="MPM99813.1"/>
    <property type="molecule type" value="Genomic_DNA"/>
</dbReference>
<proteinExistence type="predicted"/>
<sequence>MAANSSANDRIRLTKMLIEQDKLLLSDESITMSESLCTAVWSDTKTEDTRLDDGTIDVGTLNAFEYTIERESVRLIASESKKEEKQNV</sequence>
<protein>
    <submittedName>
        <fullName evidence="1">Uncharacterized protein</fullName>
    </submittedName>
</protein>
<gene>
    <name evidence="1" type="ORF">SDC9_147007</name>
</gene>